<evidence type="ECO:0000313" key="1">
    <source>
        <dbReference type="EMBL" id="MEC4718429.1"/>
    </source>
</evidence>
<gene>
    <name evidence="1" type="ORF">RY831_04680</name>
</gene>
<reference evidence="1 2" key="1">
    <citation type="submission" date="2023-10" db="EMBL/GenBank/DDBJ databases">
        <title>Noviherbaspirillum sp. CPCC 100848 genome assembly.</title>
        <authorList>
            <person name="Li X.Y."/>
            <person name="Fang X.M."/>
        </authorList>
    </citation>
    <scope>NUCLEOTIDE SEQUENCE [LARGE SCALE GENOMIC DNA]</scope>
    <source>
        <strain evidence="1 2">CPCC 100848</strain>
    </source>
</reference>
<comment type="caution">
    <text evidence="1">The sequence shown here is derived from an EMBL/GenBank/DDBJ whole genome shotgun (WGS) entry which is preliminary data.</text>
</comment>
<evidence type="ECO:0008006" key="3">
    <source>
        <dbReference type="Google" id="ProtNLM"/>
    </source>
</evidence>
<accession>A0ABU6J490</accession>
<dbReference type="RefSeq" id="WP_326505151.1">
    <property type="nucleotide sequence ID" value="NZ_JAWIIV010000002.1"/>
</dbReference>
<sequence>MQLFAESVGIDIGLKSFIATHDGTVIDVQRICRAMDKMHGLAQRTYKNARLKAIHAGIAARRKSFIIS</sequence>
<name>A0ABU6J490_9BURK</name>
<proteinExistence type="predicted"/>
<dbReference type="EMBL" id="JAWIIV010000002">
    <property type="protein sequence ID" value="MEC4718429.1"/>
    <property type="molecule type" value="Genomic_DNA"/>
</dbReference>
<keyword evidence="2" id="KW-1185">Reference proteome</keyword>
<dbReference type="Proteomes" id="UP001352263">
    <property type="component" value="Unassembled WGS sequence"/>
</dbReference>
<protein>
    <recommendedName>
        <fullName evidence="3">Transposase</fullName>
    </recommendedName>
</protein>
<evidence type="ECO:0000313" key="2">
    <source>
        <dbReference type="Proteomes" id="UP001352263"/>
    </source>
</evidence>
<organism evidence="1 2">
    <name type="scientific">Noviherbaspirillum album</name>
    <dbReference type="NCBI Taxonomy" id="3080276"/>
    <lineage>
        <taxon>Bacteria</taxon>
        <taxon>Pseudomonadati</taxon>
        <taxon>Pseudomonadota</taxon>
        <taxon>Betaproteobacteria</taxon>
        <taxon>Burkholderiales</taxon>
        <taxon>Oxalobacteraceae</taxon>
        <taxon>Noviherbaspirillum</taxon>
    </lineage>
</organism>